<dbReference type="EMBL" id="BOOQ01000037">
    <property type="protein sequence ID" value="GII48969.1"/>
    <property type="molecule type" value="Genomic_DNA"/>
</dbReference>
<gene>
    <name evidence="1" type="ORF">Psi02_53930</name>
</gene>
<comment type="caution">
    <text evidence="1">The sequence shown here is derived from an EMBL/GenBank/DDBJ whole genome shotgun (WGS) entry which is preliminary data.</text>
</comment>
<reference evidence="1" key="1">
    <citation type="submission" date="2021-01" db="EMBL/GenBank/DDBJ databases">
        <title>Whole genome shotgun sequence of Planotetraspora silvatica NBRC 100141.</title>
        <authorList>
            <person name="Komaki H."/>
            <person name="Tamura T."/>
        </authorList>
    </citation>
    <scope>NUCLEOTIDE SEQUENCE</scope>
    <source>
        <strain evidence="1">NBRC 100141</strain>
    </source>
</reference>
<organism evidence="1 2">
    <name type="scientific">Planotetraspora silvatica</name>
    <dbReference type="NCBI Taxonomy" id="234614"/>
    <lineage>
        <taxon>Bacteria</taxon>
        <taxon>Bacillati</taxon>
        <taxon>Actinomycetota</taxon>
        <taxon>Actinomycetes</taxon>
        <taxon>Streptosporangiales</taxon>
        <taxon>Streptosporangiaceae</taxon>
        <taxon>Planotetraspora</taxon>
    </lineage>
</organism>
<evidence type="ECO:0000313" key="2">
    <source>
        <dbReference type="Proteomes" id="UP000644610"/>
    </source>
</evidence>
<dbReference type="Proteomes" id="UP000644610">
    <property type="component" value="Unassembled WGS sequence"/>
</dbReference>
<accession>A0A8J3UN36</accession>
<protein>
    <submittedName>
        <fullName evidence="1">Uncharacterized protein</fullName>
    </submittedName>
</protein>
<dbReference type="AlphaFoldDB" id="A0A8J3UN36"/>
<evidence type="ECO:0000313" key="1">
    <source>
        <dbReference type="EMBL" id="GII48969.1"/>
    </source>
</evidence>
<sequence>MAAQDGVPADVVELPVLLGVGDHALATVLKQKRPPEARREILHDALKIRHPVSYLDVPTVVGEPSFDLLYN</sequence>
<keyword evidence="2" id="KW-1185">Reference proteome</keyword>
<proteinExistence type="predicted"/>
<name>A0A8J3UN36_9ACTN</name>